<feature type="domain" description="Glycosyltransferase subfamily 4-like N-terminal" evidence="2">
    <location>
        <begin position="26"/>
        <end position="172"/>
    </location>
</feature>
<dbReference type="SUPFAM" id="SSF53756">
    <property type="entry name" value="UDP-Glycosyltransferase/glycogen phosphorylase"/>
    <property type="match status" value="1"/>
</dbReference>
<dbReference type="AlphaFoldDB" id="A0A1H4L3D5"/>
<protein>
    <submittedName>
        <fullName evidence="3">Glycosyltransferase involved in cell wall bisynthesis</fullName>
    </submittedName>
</protein>
<dbReference type="EMBL" id="FNTJ01000001">
    <property type="protein sequence ID" value="SEB65231.1"/>
    <property type="molecule type" value="Genomic_DNA"/>
</dbReference>
<accession>A0A1H4L3D5</accession>
<dbReference type="CDD" id="cd03808">
    <property type="entry name" value="GT4_CapM-like"/>
    <property type="match status" value="1"/>
</dbReference>
<dbReference type="InterPro" id="IPR028098">
    <property type="entry name" value="Glyco_trans_4-like_N"/>
</dbReference>
<dbReference type="Pfam" id="PF00534">
    <property type="entry name" value="Glycos_transf_1"/>
    <property type="match status" value="1"/>
</dbReference>
<name>A0A1H4L3D5_9PSED</name>
<proteinExistence type="predicted"/>
<evidence type="ECO:0000259" key="1">
    <source>
        <dbReference type="Pfam" id="PF00534"/>
    </source>
</evidence>
<evidence type="ECO:0000313" key="4">
    <source>
        <dbReference type="Proteomes" id="UP000198982"/>
    </source>
</evidence>
<dbReference type="Proteomes" id="UP000198982">
    <property type="component" value="Unassembled WGS sequence"/>
</dbReference>
<dbReference type="GO" id="GO:0016757">
    <property type="term" value="F:glycosyltransferase activity"/>
    <property type="evidence" value="ECO:0007669"/>
    <property type="project" value="InterPro"/>
</dbReference>
<sequence>MSKKSLKVARVSTVSFFIITQLKTQLNDLSRSGVEVTAISSFDEMSEVLVSDKEIKFTPVNIERKVDLLKDLYALFCLVKIFFKEKFDVVHSTTPKAGLLCAIAGFFTRNPVRLHTYTGQPWVTMTGLKRAILKACDKIIGALNTHCYADSHSQMEFLISNRVIKRSRISVLGEGSIAGIDLERFNPERYSTQAKNELKGELCLGETCKIVLFVGRIAQDKGVAELLAAFAGILSKDKDVALVLVGPFEPEGESIIDSASEEVKRHIRIVGYCNEPEKYMAIADFLCLPSYREGFGTVIIEAAAMGIPAVGTDIYGLSDAIQDGVTGVLVKVADPISLERGIYSLLNWPELRLSMGIAARSRAVNKFDSSLCSELLMKEYKEFLGDDF</sequence>
<feature type="domain" description="Glycosyl transferase family 1" evidence="1">
    <location>
        <begin position="201"/>
        <end position="361"/>
    </location>
</feature>
<dbReference type="Gene3D" id="3.40.50.2000">
    <property type="entry name" value="Glycogen Phosphorylase B"/>
    <property type="match status" value="2"/>
</dbReference>
<dbReference type="InterPro" id="IPR001296">
    <property type="entry name" value="Glyco_trans_1"/>
</dbReference>
<organism evidence="3 4">
    <name type="scientific">Pseudomonas saponiphila</name>
    <dbReference type="NCBI Taxonomy" id="556534"/>
    <lineage>
        <taxon>Bacteria</taxon>
        <taxon>Pseudomonadati</taxon>
        <taxon>Pseudomonadota</taxon>
        <taxon>Gammaproteobacteria</taxon>
        <taxon>Pseudomonadales</taxon>
        <taxon>Pseudomonadaceae</taxon>
        <taxon>Pseudomonas</taxon>
    </lineage>
</organism>
<keyword evidence="4" id="KW-1185">Reference proteome</keyword>
<evidence type="ECO:0000313" key="3">
    <source>
        <dbReference type="EMBL" id="SEB65231.1"/>
    </source>
</evidence>
<dbReference type="PANTHER" id="PTHR12526">
    <property type="entry name" value="GLYCOSYLTRANSFERASE"/>
    <property type="match status" value="1"/>
</dbReference>
<dbReference type="Pfam" id="PF13439">
    <property type="entry name" value="Glyco_transf_4"/>
    <property type="match status" value="1"/>
</dbReference>
<evidence type="ECO:0000259" key="2">
    <source>
        <dbReference type="Pfam" id="PF13439"/>
    </source>
</evidence>
<dbReference type="PANTHER" id="PTHR12526:SF630">
    <property type="entry name" value="GLYCOSYLTRANSFERASE"/>
    <property type="match status" value="1"/>
</dbReference>
<gene>
    <name evidence="3" type="ORF">SAMN05216178_1697</name>
</gene>
<reference evidence="4" key="1">
    <citation type="submission" date="2016-10" db="EMBL/GenBank/DDBJ databases">
        <authorList>
            <person name="Varghese N."/>
            <person name="Submissions S."/>
        </authorList>
    </citation>
    <scope>NUCLEOTIDE SEQUENCE [LARGE SCALE GENOMIC DNA]</scope>
    <source>
        <strain evidence="4">DSM 9751</strain>
    </source>
</reference>
<keyword evidence="3" id="KW-0808">Transferase</keyword>
<dbReference type="GO" id="GO:1901135">
    <property type="term" value="P:carbohydrate derivative metabolic process"/>
    <property type="evidence" value="ECO:0007669"/>
    <property type="project" value="UniProtKB-ARBA"/>
</dbReference>